<name>A0A1F7V8V4_9BACT</name>
<dbReference type="EMBL" id="MGEP01000040">
    <property type="protein sequence ID" value="OGL86881.1"/>
    <property type="molecule type" value="Genomic_DNA"/>
</dbReference>
<protein>
    <submittedName>
        <fullName evidence="1">Uncharacterized protein</fullName>
    </submittedName>
</protein>
<proteinExistence type="predicted"/>
<accession>A0A1F7V8V4</accession>
<dbReference type="Proteomes" id="UP000178723">
    <property type="component" value="Unassembled WGS sequence"/>
</dbReference>
<gene>
    <name evidence="1" type="ORF">A3I40_04085</name>
</gene>
<sequence length="60" mass="6512">MLFETPRSGGEFTVAGARREEFPGDVSAGAPLGGTFSGERESAKIFTRRSWVKFLIVGFT</sequence>
<reference evidence="1 2" key="1">
    <citation type="journal article" date="2016" name="Nat. Commun.">
        <title>Thousands of microbial genomes shed light on interconnected biogeochemical processes in an aquifer system.</title>
        <authorList>
            <person name="Anantharaman K."/>
            <person name="Brown C.T."/>
            <person name="Hug L.A."/>
            <person name="Sharon I."/>
            <person name="Castelle C.J."/>
            <person name="Probst A.J."/>
            <person name="Thomas B.C."/>
            <person name="Singh A."/>
            <person name="Wilkins M.J."/>
            <person name="Karaoz U."/>
            <person name="Brodie E.L."/>
            <person name="Williams K.H."/>
            <person name="Hubbard S.S."/>
            <person name="Banfield J.F."/>
        </authorList>
    </citation>
    <scope>NUCLEOTIDE SEQUENCE [LARGE SCALE GENOMIC DNA]</scope>
</reference>
<dbReference type="AlphaFoldDB" id="A0A1F7V8V4"/>
<evidence type="ECO:0000313" key="1">
    <source>
        <dbReference type="EMBL" id="OGL86881.1"/>
    </source>
</evidence>
<organism evidence="1 2">
    <name type="scientific">Candidatus Uhrbacteria bacterium RIFCSPLOWO2_02_FULL_48_12</name>
    <dbReference type="NCBI Taxonomy" id="1802407"/>
    <lineage>
        <taxon>Bacteria</taxon>
        <taxon>Candidatus Uhriibacteriota</taxon>
    </lineage>
</organism>
<comment type="caution">
    <text evidence="1">The sequence shown here is derived from an EMBL/GenBank/DDBJ whole genome shotgun (WGS) entry which is preliminary data.</text>
</comment>
<evidence type="ECO:0000313" key="2">
    <source>
        <dbReference type="Proteomes" id="UP000178723"/>
    </source>
</evidence>